<protein>
    <submittedName>
        <fullName evidence="2">Uncharacterized protein</fullName>
    </submittedName>
</protein>
<evidence type="ECO:0000313" key="2">
    <source>
        <dbReference type="EMBL" id="GCE02456.1"/>
    </source>
</evidence>
<dbReference type="Proteomes" id="UP000286931">
    <property type="component" value="Unassembled WGS sequence"/>
</dbReference>
<accession>A0A401Z6L4</accession>
<proteinExistence type="predicted"/>
<organism evidence="2 3">
    <name type="scientific">Embleya hyalina</name>
    <dbReference type="NCBI Taxonomy" id="516124"/>
    <lineage>
        <taxon>Bacteria</taxon>
        <taxon>Bacillati</taxon>
        <taxon>Actinomycetota</taxon>
        <taxon>Actinomycetes</taxon>
        <taxon>Kitasatosporales</taxon>
        <taxon>Streptomycetaceae</taxon>
        <taxon>Embleya</taxon>
    </lineage>
</organism>
<feature type="region of interest" description="Disordered" evidence="1">
    <location>
        <begin position="119"/>
        <end position="161"/>
    </location>
</feature>
<reference evidence="2 3" key="1">
    <citation type="submission" date="2018-12" db="EMBL/GenBank/DDBJ databases">
        <title>Draft genome sequence of Embleya hyalina NBRC 13850T.</title>
        <authorList>
            <person name="Komaki H."/>
            <person name="Hosoyama A."/>
            <person name="Kimura A."/>
            <person name="Ichikawa N."/>
            <person name="Tamura T."/>
        </authorList>
    </citation>
    <scope>NUCLEOTIDE SEQUENCE [LARGE SCALE GENOMIC DNA]</scope>
    <source>
        <strain evidence="2 3">NBRC 13850</strain>
    </source>
</reference>
<feature type="compositionally biased region" description="Low complexity" evidence="1">
    <location>
        <begin position="129"/>
        <end position="140"/>
    </location>
</feature>
<feature type="compositionally biased region" description="Basic and acidic residues" evidence="1">
    <location>
        <begin position="149"/>
        <end position="161"/>
    </location>
</feature>
<feature type="region of interest" description="Disordered" evidence="1">
    <location>
        <begin position="80"/>
        <end position="100"/>
    </location>
</feature>
<dbReference type="EMBL" id="BIFH01000065">
    <property type="protein sequence ID" value="GCE02456.1"/>
    <property type="molecule type" value="Genomic_DNA"/>
</dbReference>
<gene>
    <name evidence="2" type="ORF">EHYA_10233</name>
</gene>
<evidence type="ECO:0000313" key="3">
    <source>
        <dbReference type="Proteomes" id="UP000286931"/>
    </source>
</evidence>
<evidence type="ECO:0000256" key="1">
    <source>
        <dbReference type="SAM" id="MobiDB-lite"/>
    </source>
</evidence>
<comment type="caution">
    <text evidence="2">The sequence shown here is derived from an EMBL/GenBank/DDBJ whole genome shotgun (WGS) entry which is preliminary data.</text>
</comment>
<dbReference type="AlphaFoldDB" id="A0A401Z6L4"/>
<sequence>MGRSSAVGKFAAGKPAVGKLAVGKLVTGDLAGRGRSRGRGLRRVIPLLLLLLVACATVGTSGANEATAVPIPTLGAPAAMAAEPAGHPDPGSPHGALGADCRPGDRHCAAVLTGGPVVPPRSSLVSDGLDTTTADTTRLTVPPSTVPRDPPDTRELCVSRT</sequence>
<name>A0A401Z6L4_9ACTN</name>
<keyword evidence="3" id="KW-1185">Reference proteome</keyword>